<dbReference type="SMART" id="SM00320">
    <property type="entry name" value="WD40"/>
    <property type="match status" value="3"/>
</dbReference>
<dbReference type="EMBL" id="KN551217">
    <property type="protein sequence ID" value="KHJ92664.1"/>
    <property type="molecule type" value="Genomic_DNA"/>
</dbReference>
<evidence type="ECO:0000256" key="3">
    <source>
        <dbReference type="ARBA" id="ARBA00022737"/>
    </source>
</evidence>
<dbReference type="InterPro" id="IPR001680">
    <property type="entry name" value="WD40_rpt"/>
</dbReference>
<gene>
    <name evidence="5" type="ORF">OESDEN_07443</name>
</gene>
<dbReference type="GO" id="GO:0005874">
    <property type="term" value="C:microtubule"/>
    <property type="evidence" value="ECO:0007669"/>
    <property type="project" value="UniProtKB-KW"/>
</dbReference>
<dbReference type="InterPro" id="IPR050630">
    <property type="entry name" value="WD_repeat_EMAP"/>
</dbReference>
<dbReference type="GO" id="GO:0072686">
    <property type="term" value="C:mitotic spindle"/>
    <property type="evidence" value="ECO:0007669"/>
    <property type="project" value="TreeGrafter"/>
</dbReference>
<accession>A0A0B1T630</accession>
<evidence type="ECO:0000256" key="2">
    <source>
        <dbReference type="ARBA" id="ARBA00022701"/>
    </source>
</evidence>
<dbReference type="Gene3D" id="2.130.10.10">
    <property type="entry name" value="YVTN repeat-like/Quinoprotein amine dehydrogenase"/>
    <property type="match status" value="1"/>
</dbReference>
<dbReference type="PANTHER" id="PTHR13720:SF50">
    <property type="entry name" value="ECHINODERM MICROTUBULE-ASSOCIATED PROTEIN-LIKE 2"/>
    <property type="match status" value="1"/>
</dbReference>
<dbReference type="GO" id="GO:0000226">
    <property type="term" value="P:microtubule cytoskeleton organization"/>
    <property type="evidence" value="ECO:0007669"/>
    <property type="project" value="TreeGrafter"/>
</dbReference>
<dbReference type="SUPFAM" id="SSF50978">
    <property type="entry name" value="WD40 repeat-like"/>
    <property type="match status" value="1"/>
</dbReference>
<dbReference type="GO" id="GO:0008017">
    <property type="term" value="F:microtubule binding"/>
    <property type="evidence" value="ECO:0007669"/>
    <property type="project" value="TreeGrafter"/>
</dbReference>
<evidence type="ECO:0000259" key="4">
    <source>
        <dbReference type="Pfam" id="PF23414"/>
    </source>
</evidence>
<evidence type="ECO:0000313" key="5">
    <source>
        <dbReference type="EMBL" id="KHJ92664.1"/>
    </source>
</evidence>
<keyword evidence="6" id="KW-1185">Reference proteome</keyword>
<dbReference type="InterPro" id="IPR015943">
    <property type="entry name" value="WD40/YVTN_repeat-like_dom_sf"/>
</dbReference>
<dbReference type="InterPro" id="IPR036322">
    <property type="entry name" value="WD40_repeat_dom_sf"/>
</dbReference>
<organism evidence="5 6">
    <name type="scientific">Oesophagostomum dentatum</name>
    <name type="common">Nodular worm</name>
    <dbReference type="NCBI Taxonomy" id="61180"/>
    <lineage>
        <taxon>Eukaryota</taxon>
        <taxon>Metazoa</taxon>
        <taxon>Ecdysozoa</taxon>
        <taxon>Nematoda</taxon>
        <taxon>Chromadorea</taxon>
        <taxon>Rhabditida</taxon>
        <taxon>Rhabditina</taxon>
        <taxon>Rhabditomorpha</taxon>
        <taxon>Strongyloidea</taxon>
        <taxon>Strongylidae</taxon>
        <taxon>Oesophagostomum</taxon>
    </lineage>
</organism>
<keyword evidence="2" id="KW-0493">Microtubule</keyword>
<sequence length="174" mass="19333">MLFTENHLAFFLGDAEDVTYCVAVQPPRFMTTSADGCIRLYNTTTKEREWRKSFGDGINCASTDPSGLLLVIGFTTGSWSVLDLSSQDTVFEQNESTQPITAIQFAPNGVHLFVASKDLSATIYRMDSPQRFQRIARIGALSSFAISPDWDVDSQYIRANSTVGHIYHCGFKNV</sequence>
<dbReference type="Pfam" id="PF23414">
    <property type="entry name" value="Beta-prop_EML_2"/>
    <property type="match status" value="1"/>
</dbReference>
<evidence type="ECO:0000313" key="6">
    <source>
        <dbReference type="Proteomes" id="UP000053660"/>
    </source>
</evidence>
<dbReference type="AlphaFoldDB" id="A0A0B1T630"/>
<dbReference type="OrthoDB" id="47802at2759"/>
<protein>
    <submittedName>
        <fullName evidence="5">WD domain, G-beta repeat protein</fullName>
    </submittedName>
</protein>
<dbReference type="PANTHER" id="PTHR13720">
    <property type="entry name" value="WD-40 REPEAT PROTEIN"/>
    <property type="match status" value="1"/>
</dbReference>
<keyword evidence="3" id="KW-0677">Repeat</keyword>
<reference evidence="5 6" key="1">
    <citation type="submission" date="2014-03" db="EMBL/GenBank/DDBJ databases">
        <title>Draft genome of the hookworm Oesophagostomum dentatum.</title>
        <authorList>
            <person name="Mitreva M."/>
        </authorList>
    </citation>
    <scope>NUCLEOTIDE SEQUENCE [LARGE SCALE GENOMIC DNA]</scope>
    <source>
        <strain evidence="5 6">OD-Hann</strain>
    </source>
</reference>
<proteinExistence type="predicted"/>
<dbReference type="InterPro" id="IPR055442">
    <property type="entry name" value="Beta-prop_EML-like_2nd"/>
</dbReference>
<keyword evidence="1" id="KW-0853">WD repeat</keyword>
<feature type="domain" description="EML-like second beta-propeller" evidence="4">
    <location>
        <begin position="25"/>
        <end position="167"/>
    </location>
</feature>
<dbReference type="Proteomes" id="UP000053660">
    <property type="component" value="Unassembled WGS sequence"/>
</dbReference>
<evidence type="ECO:0000256" key="1">
    <source>
        <dbReference type="ARBA" id="ARBA00022574"/>
    </source>
</evidence>
<name>A0A0B1T630_OESDE</name>